<dbReference type="InterPro" id="IPR018060">
    <property type="entry name" value="HTH_AraC"/>
</dbReference>
<dbReference type="Pfam" id="PF12625">
    <property type="entry name" value="Arabinose_bd"/>
    <property type="match status" value="1"/>
</dbReference>
<keyword evidence="6" id="KW-1185">Reference proteome</keyword>
<dbReference type="PRINTS" id="PR00032">
    <property type="entry name" value="HTHARAC"/>
</dbReference>
<dbReference type="AlphaFoldDB" id="A0A0C5WQ13"/>
<dbReference type="HOGENOM" id="CLU_047522_1_2_6"/>
<dbReference type="Proteomes" id="UP000032303">
    <property type="component" value="Chromosome 2"/>
</dbReference>
<dbReference type="KEGG" id="pgb:H744_2c1781"/>
<dbReference type="InterPro" id="IPR018062">
    <property type="entry name" value="HTH_AraC-typ_CS"/>
</dbReference>
<evidence type="ECO:0000256" key="3">
    <source>
        <dbReference type="ARBA" id="ARBA00023163"/>
    </source>
</evidence>
<feature type="domain" description="HTH araC/xylS-type" evidence="4">
    <location>
        <begin position="228"/>
        <end position="326"/>
    </location>
</feature>
<dbReference type="GO" id="GO:0003700">
    <property type="term" value="F:DNA-binding transcription factor activity"/>
    <property type="evidence" value="ECO:0007669"/>
    <property type="project" value="InterPro"/>
</dbReference>
<dbReference type="PROSITE" id="PS00041">
    <property type="entry name" value="HTH_ARAC_FAMILY_1"/>
    <property type="match status" value="1"/>
</dbReference>
<accession>A0A0C5WQ13</accession>
<dbReference type="SUPFAM" id="SSF46689">
    <property type="entry name" value="Homeodomain-like"/>
    <property type="match status" value="1"/>
</dbReference>
<protein>
    <submittedName>
        <fullName evidence="5">Putative AraC family transcriptional regulator</fullName>
    </submittedName>
</protein>
<proteinExistence type="predicted"/>
<keyword evidence="2" id="KW-0238">DNA-binding</keyword>
<evidence type="ECO:0000313" key="5">
    <source>
        <dbReference type="EMBL" id="AJR08447.1"/>
    </source>
</evidence>
<dbReference type="PANTHER" id="PTHR47894:SF4">
    <property type="entry name" value="HTH-TYPE TRANSCRIPTIONAL REGULATOR GADX"/>
    <property type="match status" value="1"/>
</dbReference>
<dbReference type="GO" id="GO:0005829">
    <property type="term" value="C:cytosol"/>
    <property type="evidence" value="ECO:0007669"/>
    <property type="project" value="TreeGrafter"/>
</dbReference>
<dbReference type="Pfam" id="PF12833">
    <property type="entry name" value="HTH_18"/>
    <property type="match status" value="1"/>
</dbReference>
<dbReference type="Gene3D" id="1.10.10.60">
    <property type="entry name" value="Homeodomain-like"/>
    <property type="match status" value="1"/>
</dbReference>
<dbReference type="OrthoDB" id="6396588at2"/>
<reference evidence="5 6" key="1">
    <citation type="submission" date="2013-05" db="EMBL/GenBank/DDBJ databases">
        <title>Complete genome sequence of the lipase-producing bacterium Photobacterium gaetbulicola Gung47.</title>
        <authorList>
            <person name="Kim Y.-O."/>
        </authorList>
    </citation>
    <scope>NUCLEOTIDE SEQUENCE [LARGE SCALE GENOMIC DNA]</scope>
    <source>
        <strain evidence="5 6">Gung47</strain>
    </source>
</reference>
<evidence type="ECO:0000256" key="1">
    <source>
        <dbReference type="ARBA" id="ARBA00023015"/>
    </source>
</evidence>
<evidence type="ECO:0000256" key="2">
    <source>
        <dbReference type="ARBA" id="ARBA00023125"/>
    </source>
</evidence>
<evidence type="ECO:0000259" key="4">
    <source>
        <dbReference type="PROSITE" id="PS01124"/>
    </source>
</evidence>
<dbReference type="SMART" id="SM00342">
    <property type="entry name" value="HTH_ARAC"/>
    <property type="match status" value="1"/>
</dbReference>
<dbReference type="InterPro" id="IPR032687">
    <property type="entry name" value="AraC-type_N"/>
</dbReference>
<organism evidence="5 6">
    <name type="scientific">Photobacterium gaetbulicola Gung47</name>
    <dbReference type="NCBI Taxonomy" id="658445"/>
    <lineage>
        <taxon>Bacteria</taxon>
        <taxon>Pseudomonadati</taxon>
        <taxon>Pseudomonadota</taxon>
        <taxon>Gammaproteobacteria</taxon>
        <taxon>Vibrionales</taxon>
        <taxon>Vibrionaceae</taxon>
        <taxon>Photobacterium</taxon>
    </lineage>
</organism>
<dbReference type="InterPro" id="IPR020449">
    <property type="entry name" value="Tscrpt_reg_AraC-type_HTH"/>
</dbReference>
<dbReference type="PROSITE" id="PS01124">
    <property type="entry name" value="HTH_ARAC_FAMILY_2"/>
    <property type="match status" value="1"/>
</dbReference>
<dbReference type="PATRIC" id="fig|658445.3.peg.3700"/>
<name>A0A0C5WQ13_9GAMM</name>
<keyword evidence="1" id="KW-0805">Transcription regulation</keyword>
<gene>
    <name evidence="5" type="ORF">H744_2c1781</name>
</gene>
<dbReference type="InterPro" id="IPR009057">
    <property type="entry name" value="Homeodomain-like_sf"/>
</dbReference>
<dbReference type="GO" id="GO:0000976">
    <property type="term" value="F:transcription cis-regulatory region binding"/>
    <property type="evidence" value="ECO:0007669"/>
    <property type="project" value="TreeGrafter"/>
</dbReference>
<dbReference type="EMBL" id="CP005974">
    <property type="protein sequence ID" value="AJR08447.1"/>
    <property type="molecule type" value="Genomic_DNA"/>
</dbReference>
<sequence length="330" mass="37795">MKQCYLLRTSHVQPFIKEMIDIGMPLSSMLHKCKIEEHWLSNPNQLINEPSVWQLLHIPYAREGVVDFGFQVTQRNALTSYGEFGRSLTASSTVYEAIQKFISSMPKQTNAPTFRIQGDKNDLWFIREGIKGLSEGCEQVEQHVIGLMIQTVRLGAGDTWVPPKVRMQTKKLIQGVGRSFLGESDITLGHIHTAIAIPKKILLQPISYTYDFIKTEVNERIIPTEPSMMIHDLMKYGHGSTRFELKACAQQLGVHPRWLQRNLRENNTSFREIATKYRMELAKAHLTDASISITEVALELGYSDQANFWRAFIKYTGVSPTEYRKFIEQS</sequence>
<dbReference type="PANTHER" id="PTHR47894">
    <property type="entry name" value="HTH-TYPE TRANSCRIPTIONAL REGULATOR GADX"/>
    <property type="match status" value="1"/>
</dbReference>
<keyword evidence="3" id="KW-0804">Transcription</keyword>
<dbReference type="STRING" id="658445.H744_2c1781"/>
<evidence type="ECO:0000313" key="6">
    <source>
        <dbReference type="Proteomes" id="UP000032303"/>
    </source>
</evidence>